<protein>
    <submittedName>
        <fullName evidence="1">Uncharacterized protein</fullName>
    </submittedName>
</protein>
<gene>
    <name evidence="1" type="ORF">HMPREF9144_0162</name>
</gene>
<evidence type="ECO:0000313" key="1">
    <source>
        <dbReference type="EMBL" id="EGQ22716.1"/>
    </source>
</evidence>
<dbReference type="EMBL" id="AFPY01000004">
    <property type="protein sequence ID" value="EGQ22716.1"/>
    <property type="molecule type" value="Genomic_DNA"/>
</dbReference>
<dbReference type="STRING" id="997353.HMPREF9144_0162"/>
<evidence type="ECO:0000313" key="2">
    <source>
        <dbReference type="Proteomes" id="UP000004123"/>
    </source>
</evidence>
<comment type="caution">
    <text evidence="1">The sequence shown here is derived from an EMBL/GenBank/DDBJ whole genome shotgun (WGS) entry which is preliminary data.</text>
</comment>
<accession>F9DES2</accession>
<sequence>MGAWEQLNNPNFNPTEFDGFRNSAGLNSFTLTAKQWIQKTNANI</sequence>
<reference evidence="1 2" key="1">
    <citation type="submission" date="2011-04" db="EMBL/GenBank/DDBJ databases">
        <authorList>
            <person name="Muzny D."/>
            <person name="Qin X."/>
            <person name="Deng J."/>
            <person name="Jiang H."/>
            <person name="Liu Y."/>
            <person name="Qu J."/>
            <person name="Song X.-Z."/>
            <person name="Zhang L."/>
            <person name="Thornton R."/>
            <person name="Coyle M."/>
            <person name="Francisco L."/>
            <person name="Jackson L."/>
            <person name="Javaid M."/>
            <person name="Korchina V."/>
            <person name="Kovar C."/>
            <person name="Mata R."/>
            <person name="Mathew T."/>
            <person name="Ngo R."/>
            <person name="Nguyen L."/>
            <person name="Nguyen N."/>
            <person name="Okwuonu G."/>
            <person name="Ongeri F."/>
            <person name="Pham C."/>
            <person name="Simmons D."/>
            <person name="Wilczek-Boney K."/>
            <person name="Hale W."/>
            <person name="Jakkamsetti A."/>
            <person name="Pham P."/>
            <person name="Ruth R."/>
            <person name="San Lucas F."/>
            <person name="Warren J."/>
            <person name="Zhang J."/>
            <person name="Zhao Z."/>
            <person name="Zhou C."/>
            <person name="Zhu D."/>
            <person name="Lee S."/>
            <person name="Bess C."/>
            <person name="Blankenburg K."/>
            <person name="Forbes L."/>
            <person name="Fu Q."/>
            <person name="Gubbala S."/>
            <person name="Hirani K."/>
            <person name="Jayaseelan J.C."/>
            <person name="Lara F."/>
            <person name="Munidasa M."/>
            <person name="Palculict T."/>
            <person name="Patil S."/>
            <person name="Pu L.-L."/>
            <person name="Saada N."/>
            <person name="Tang L."/>
            <person name="Weissenberger G."/>
            <person name="Zhu Y."/>
            <person name="Hemphill L."/>
            <person name="Shang Y."/>
            <person name="Youmans B."/>
            <person name="Ayvaz T."/>
            <person name="Ross M."/>
            <person name="Santibanez J."/>
            <person name="Aqrawi P."/>
            <person name="Gross S."/>
            <person name="Joshi V."/>
            <person name="Fowler G."/>
            <person name="Nazareth L."/>
            <person name="Reid J."/>
            <person name="Worley K."/>
            <person name="Petrosino J."/>
            <person name="Highlander S."/>
            <person name="Gibbs R."/>
        </authorList>
    </citation>
    <scope>NUCLEOTIDE SEQUENCE [LARGE SCALE GENOMIC DNA]</scope>
    <source>
        <strain evidence="1 2">ATCC 700821</strain>
    </source>
</reference>
<dbReference type="AlphaFoldDB" id="F9DES2"/>
<dbReference type="Proteomes" id="UP000004123">
    <property type="component" value="Unassembled WGS sequence"/>
</dbReference>
<organism evidence="1 2">
    <name type="scientific">Prevotella pallens ATCC 700821</name>
    <dbReference type="NCBI Taxonomy" id="997353"/>
    <lineage>
        <taxon>Bacteria</taxon>
        <taxon>Pseudomonadati</taxon>
        <taxon>Bacteroidota</taxon>
        <taxon>Bacteroidia</taxon>
        <taxon>Bacteroidales</taxon>
        <taxon>Prevotellaceae</taxon>
        <taxon>Prevotella</taxon>
    </lineage>
</organism>
<dbReference type="HOGENOM" id="CLU_218024_0_0_10"/>
<proteinExistence type="predicted"/>
<name>F9DES2_9BACT</name>